<evidence type="ECO:0000313" key="3">
    <source>
        <dbReference type="RefSeq" id="XP_046602651.1"/>
    </source>
</evidence>
<feature type="transmembrane region" description="Helical" evidence="1">
    <location>
        <begin position="15"/>
        <end position="34"/>
    </location>
</feature>
<keyword evidence="1" id="KW-0812">Transmembrane</keyword>
<feature type="transmembrane region" description="Helical" evidence="1">
    <location>
        <begin position="46"/>
        <end position="65"/>
    </location>
</feature>
<gene>
    <name evidence="3" type="primary">LOC124296630</name>
</gene>
<sequence length="149" mass="17112">MSGTFQFQWTSMRTLYSVLVYLLTSCMVGYSTYVKFLNFEKPELPFDEYLITLIFIFALFPHWFFQLVSLPSSKGVAEYLTMWTRFQKHFLTVTGSLIELDYRAKFIAAQSVGTAMAVGIPISQTVLLGSFTLLESFGFYHVLTLSFAR</sequence>
<reference evidence="3" key="1">
    <citation type="submission" date="2025-08" db="UniProtKB">
        <authorList>
            <consortium name="RefSeq"/>
        </authorList>
    </citation>
    <scope>IDENTIFICATION</scope>
    <source>
        <tissue evidence="3">Thorax and Abdomen</tissue>
    </source>
</reference>
<protein>
    <submittedName>
        <fullName evidence="3">Uncharacterized protein LOC124296630</fullName>
    </submittedName>
</protein>
<keyword evidence="1" id="KW-0472">Membrane</keyword>
<organism evidence="2 3">
    <name type="scientific">Neodiprion lecontei</name>
    <name type="common">Redheaded pine sawfly</name>
    <dbReference type="NCBI Taxonomy" id="441921"/>
    <lineage>
        <taxon>Eukaryota</taxon>
        <taxon>Metazoa</taxon>
        <taxon>Ecdysozoa</taxon>
        <taxon>Arthropoda</taxon>
        <taxon>Hexapoda</taxon>
        <taxon>Insecta</taxon>
        <taxon>Pterygota</taxon>
        <taxon>Neoptera</taxon>
        <taxon>Endopterygota</taxon>
        <taxon>Hymenoptera</taxon>
        <taxon>Tenthredinoidea</taxon>
        <taxon>Diprionidae</taxon>
        <taxon>Diprioninae</taxon>
        <taxon>Neodiprion</taxon>
    </lineage>
</organism>
<accession>A0ABM3GQW3</accession>
<dbReference type="GeneID" id="124296630"/>
<dbReference type="RefSeq" id="XP_046602651.1">
    <property type="nucleotide sequence ID" value="XM_046746695.1"/>
</dbReference>
<evidence type="ECO:0000313" key="2">
    <source>
        <dbReference type="Proteomes" id="UP000829291"/>
    </source>
</evidence>
<evidence type="ECO:0000256" key="1">
    <source>
        <dbReference type="SAM" id="Phobius"/>
    </source>
</evidence>
<name>A0ABM3GQW3_NEOLC</name>
<dbReference type="Proteomes" id="UP000829291">
    <property type="component" value="Chromosome 1"/>
</dbReference>
<keyword evidence="1" id="KW-1133">Transmembrane helix</keyword>
<keyword evidence="2" id="KW-1185">Reference proteome</keyword>
<proteinExistence type="predicted"/>